<evidence type="ECO:0000313" key="11">
    <source>
        <dbReference type="Proteomes" id="UP000677054"/>
    </source>
</evidence>
<evidence type="ECO:0000256" key="9">
    <source>
        <dbReference type="ARBA" id="ARBA00023180"/>
    </source>
</evidence>
<evidence type="ECO:0008006" key="12">
    <source>
        <dbReference type="Google" id="ProtNLM"/>
    </source>
</evidence>
<evidence type="ECO:0000256" key="2">
    <source>
        <dbReference type="ARBA" id="ARBA00008124"/>
    </source>
</evidence>
<dbReference type="PANTHER" id="PTHR14647">
    <property type="entry name" value="GALACTOSE-3-O-SULFOTRANSFERASE"/>
    <property type="match status" value="1"/>
</dbReference>
<reference evidence="10" key="1">
    <citation type="submission" date="2020-11" db="EMBL/GenBank/DDBJ databases">
        <authorList>
            <person name="Tran Van P."/>
        </authorList>
    </citation>
    <scope>NUCLEOTIDE SEQUENCE</scope>
</reference>
<proteinExistence type="inferred from homology"/>
<evidence type="ECO:0000256" key="6">
    <source>
        <dbReference type="ARBA" id="ARBA00022989"/>
    </source>
</evidence>
<accession>A0A7R9ABN2</accession>
<dbReference type="Gene3D" id="3.40.50.300">
    <property type="entry name" value="P-loop containing nucleotide triphosphate hydrolases"/>
    <property type="match status" value="1"/>
</dbReference>
<keyword evidence="8" id="KW-0472">Membrane</keyword>
<dbReference type="GO" id="GO:0000139">
    <property type="term" value="C:Golgi membrane"/>
    <property type="evidence" value="ECO:0007669"/>
    <property type="project" value="UniProtKB-SubCell"/>
</dbReference>
<dbReference type="Proteomes" id="UP000677054">
    <property type="component" value="Unassembled WGS sequence"/>
</dbReference>
<keyword evidence="7" id="KW-0333">Golgi apparatus</keyword>
<dbReference type="OrthoDB" id="514299at2759"/>
<keyword evidence="9" id="KW-0325">Glycoprotein</keyword>
<evidence type="ECO:0000256" key="5">
    <source>
        <dbReference type="ARBA" id="ARBA00022968"/>
    </source>
</evidence>
<keyword evidence="5" id="KW-0735">Signal-anchor</keyword>
<keyword evidence="3" id="KW-0808">Transferase</keyword>
<comment type="subcellular location">
    <subcellularLocation>
        <location evidence="1">Golgi apparatus membrane</location>
        <topology evidence="1">Single-pass type II membrane protein</topology>
    </subcellularLocation>
</comment>
<evidence type="ECO:0000256" key="4">
    <source>
        <dbReference type="ARBA" id="ARBA00022692"/>
    </source>
</evidence>
<evidence type="ECO:0000256" key="7">
    <source>
        <dbReference type="ARBA" id="ARBA00023034"/>
    </source>
</evidence>
<dbReference type="EMBL" id="CAJPEV010003367">
    <property type="protein sequence ID" value="CAG0899597.1"/>
    <property type="molecule type" value="Genomic_DNA"/>
</dbReference>
<dbReference type="GO" id="GO:0001733">
    <property type="term" value="F:galactosylceramide sulfotransferase activity"/>
    <property type="evidence" value="ECO:0007669"/>
    <property type="project" value="InterPro"/>
</dbReference>
<dbReference type="InterPro" id="IPR027417">
    <property type="entry name" value="P-loop_NTPase"/>
</dbReference>
<dbReference type="AlphaFoldDB" id="A0A7R9ABN2"/>
<dbReference type="EMBL" id="LR902884">
    <property type="protein sequence ID" value="CAD7251211.1"/>
    <property type="molecule type" value="Genomic_DNA"/>
</dbReference>
<evidence type="ECO:0000313" key="10">
    <source>
        <dbReference type="EMBL" id="CAD7251211.1"/>
    </source>
</evidence>
<protein>
    <recommendedName>
        <fullName evidence="12">Sulfotransferase</fullName>
    </recommendedName>
</protein>
<gene>
    <name evidence="10" type="ORF">DSTB1V02_LOCUS10978</name>
</gene>
<evidence type="ECO:0000256" key="8">
    <source>
        <dbReference type="ARBA" id="ARBA00023136"/>
    </source>
</evidence>
<organism evidence="10">
    <name type="scientific">Darwinula stevensoni</name>
    <dbReference type="NCBI Taxonomy" id="69355"/>
    <lineage>
        <taxon>Eukaryota</taxon>
        <taxon>Metazoa</taxon>
        <taxon>Ecdysozoa</taxon>
        <taxon>Arthropoda</taxon>
        <taxon>Crustacea</taxon>
        <taxon>Oligostraca</taxon>
        <taxon>Ostracoda</taxon>
        <taxon>Podocopa</taxon>
        <taxon>Podocopida</taxon>
        <taxon>Darwinulocopina</taxon>
        <taxon>Darwinuloidea</taxon>
        <taxon>Darwinulidae</taxon>
        <taxon>Darwinula</taxon>
    </lineage>
</organism>
<dbReference type="GO" id="GO:0009247">
    <property type="term" value="P:glycolipid biosynthetic process"/>
    <property type="evidence" value="ECO:0007669"/>
    <property type="project" value="InterPro"/>
</dbReference>
<dbReference type="SUPFAM" id="SSF52540">
    <property type="entry name" value="P-loop containing nucleoside triphosphate hydrolases"/>
    <property type="match status" value="1"/>
</dbReference>
<comment type="similarity">
    <text evidence="2">Belongs to the galactose-3-O-sulfotransferase family.</text>
</comment>
<keyword evidence="11" id="KW-1185">Reference proteome</keyword>
<keyword evidence="4" id="KW-0812">Transmembrane</keyword>
<evidence type="ECO:0000256" key="3">
    <source>
        <dbReference type="ARBA" id="ARBA00022679"/>
    </source>
</evidence>
<dbReference type="InterPro" id="IPR009729">
    <property type="entry name" value="Gal-3-0_sulfotransfrase"/>
</dbReference>
<keyword evidence="6" id="KW-1133">Transmembrane helix</keyword>
<dbReference type="PANTHER" id="PTHR14647:SF87">
    <property type="entry name" value="PUTATIVE-RELATED"/>
    <property type="match status" value="1"/>
</dbReference>
<name>A0A7R9ABN2_9CRUS</name>
<dbReference type="Pfam" id="PF06990">
    <property type="entry name" value="Gal-3-0_sulfotr"/>
    <property type="match status" value="1"/>
</dbReference>
<evidence type="ECO:0000256" key="1">
    <source>
        <dbReference type="ARBA" id="ARBA00004323"/>
    </source>
</evidence>
<sequence length="339" mass="40335">MAHCLPETKIVFYKTHKTGSSTIQNIMLRYGRNRKLNFALPAIANQVFPDGEHPFDEVARPEGKKSDIYCFHTIPYDEEIIRSVMKETPKWVTVIRQPKELFVSFYKYFDLENELQLSMSDFVNLYRTRQDFLPKNMSLYGPNQMLRDFSFPSQKMNDTSAVEEFVKGYLDRLFDLVMVVEFMDESLILLRDLLCWDLEDIVYLPINRRMKGGEEDEDLALLEQIKEINRGDEILYSYFREKLLAKIEDYGKERMAEEVRKLTESREAWLKACQFQSRPWYDLPEEYRPYGDSWGYSMGENLPDTYRSKCESLILPELQFIEVIRAEQRLRNGQRGEIW</sequence>